<feature type="region of interest" description="Disordered" evidence="1">
    <location>
        <begin position="138"/>
        <end position="215"/>
    </location>
</feature>
<keyword evidence="3" id="KW-1185">Reference proteome</keyword>
<feature type="region of interest" description="Disordered" evidence="1">
    <location>
        <begin position="14"/>
        <end position="80"/>
    </location>
</feature>
<reference evidence="3" key="1">
    <citation type="submission" date="2016-06" db="EMBL/GenBank/DDBJ databases">
        <authorList>
            <person name="Varghese N."/>
            <person name="Submissions Spin"/>
        </authorList>
    </citation>
    <scope>NUCLEOTIDE SEQUENCE [LARGE SCALE GENOMIC DNA]</scope>
    <source>
        <strain evidence="3">DSM 44983</strain>
    </source>
</reference>
<feature type="compositionally biased region" description="Gly residues" evidence="1">
    <location>
        <begin position="24"/>
        <end position="80"/>
    </location>
</feature>
<evidence type="ECO:0000313" key="3">
    <source>
        <dbReference type="Proteomes" id="UP000198226"/>
    </source>
</evidence>
<name>A0A1C5JF89_9ACTN</name>
<organism evidence="2 3">
    <name type="scientific">Micromonospora rifamycinica</name>
    <dbReference type="NCBI Taxonomy" id="291594"/>
    <lineage>
        <taxon>Bacteria</taxon>
        <taxon>Bacillati</taxon>
        <taxon>Actinomycetota</taxon>
        <taxon>Actinomycetes</taxon>
        <taxon>Micromonosporales</taxon>
        <taxon>Micromonosporaceae</taxon>
        <taxon>Micromonospora</taxon>
    </lineage>
</organism>
<proteinExistence type="predicted"/>
<evidence type="ECO:0000313" key="2">
    <source>
        <dbReference type="EMBL" id="SCG68889.1"/>
    </source>
</evidence>
<dbReference type="Proteomes" id="UP000198226">
    <property type="component" value="Chromosome I"/>
</dbReference>
<dbReference type="AlphaFoldDB" id="A0A1C5JF89"/>
<protein>
    <submittedName>
        <fullName evidence="2">Uncharacterized protein</fullName>
    </submittedName>
</protein>
<accession>A0A1C5JF89</accession>
<sequence>MPLVVGTAAEALARKEGAASGRPGIAGGGGKGGAGIGPGGGGGGGTAGPGGGTGGPGTGGTGPGGTGTGPGTGTGVGAGLGAGSGLNGDGLGAGSGLNGDGLGAGSGVGLGVGSGSGVGGVGGWTGCGGCAGSGGSGLTGTDRYTPPAASPDRLPVPVAASSASAAETRLSPGTETLARAVPPSDPPRCPGTTAGAAGSSTGWPGREEVDPDPSPAVECGVGVRPADSTLVPAWSPVPVVVDTAPAAWPTALVGGAGGGADPSSVEVAGAPAR</sequence>
<gene>
    <name evidence="2" type="ORF">GA0070623_3391</name>
</gene>
<dbReference type="EMBL" id="LT607752">
    <property type="protein sequence ID" value="SCG68889.1"/>
    <property type="molecule type" value="Genomic_DNA"/>
</dbReference>
<evidence type="ECO:0000256" key="1">
    <source>
        <dbReference type="SAM" id="MobiDB-lite"/>
    </source>
</evidence>
<feature type="compositionally biased region" description="Low complexity" evidence="1">
    <location>
        <begin position="191"/>
        <end position="202"/>
    </location>
</feature>